<keyword evidence="2" id="KW-1185">Reference proteome</keyword>
<dbReference type="Proteomes" id="UP001059041">
    <property type="component" value="Linkage Group LG2"/>
</dbReference>
<evidence type="ECO:0000313" key="2">
    <source>
        <dbReference type="Proteomes" id="UP001059041"/>
    </source>
</evidence>
<evidence type="ECO:0000313" key="1">
    <source>
        <dbReference type="EMBL" id="KAI7813064.1"/>
    </source>
</evidence>
<protein>
    <submittedName>
        <fullName evidence="1">Uncharacterized protein</fullName>
    </submittedName>
</protein>
<organism evidence="1 2">
    <name type="scientific">Triplophysa rosa</name>
    <name type="common">Cave loach</name>
    <dbReference type="NCBI Taxonomy" id="992332"/>
    <lineage>
        <taxon>Eukaryota</taxon>
        <taxon>Metazoa</taxon>
        <taxon>Chordata</taxon>
        <taxon>Craniata</taxon>
        <taxon>Vertebrata</taxon>
        <taxon>Euteleostomi</taxon>
        <taxon>Actinopterygii</taxon>
        <taxon>Neopterygii</taxon>
        <taxon>Teleostei</taxon>
        <taxon>Ostariophysi</taxon>
        <taxon>Cypriniformes</taxon>
        <taxon>Nemacheilidae</taxon>
        <taxon>Triplophysa</taxon>
    </lineage>
</organism>
<accession>A0A9W7X3D7</accession>
<proteinExistence type="predicted"/>
<comment type="caution">
    <text evidence="1">The sequence shown here is derived from an EMBL/GenBank/DDBJ whole genome shotgun (WGS) entry which is preliminary data.</text>
</comment>
<gene>
    <name evidence="1" type="ORF">IRJ41_014343</name>
</gene>
<dbReference type="EMBL" id="JAFHDT010000002">
    <property type="protein sequence ID" value="KAI7813064.1"/>
    <property type="molecule type" value="Genomic_DNA"/>
</dbReference>
<sequence>MTLYVIDFLVSFLTASVLRSRSARTFTLFMRAAYFSELKMLLWVRIRLLAETYSSCLAMALFPPSGLARRWHCPEGTWHVRTVAAICPAAHPLRLAVLRSASQH</sequence>
<name>A0A9W7X3D7_TRIRA</name>
<reference evidence="1" key="1">
    <citation type="submission" date="2021-02" db="EMBL/GenBank/DDBJ databases">
        <title>Comparative genomics reveals that relaxation of natural selection precedes convergent phenotypic evolution of cavefish.</title>
        <authorList>
            <person name="Peng Z."/>
        </authorList>
    </citation>
    <scope>NUCLEOTIDE SEQUENCE</scope>
    <source>
        <tissue evidence="1">Muscle</tissue>
    </source>
</reference>
<dbReference type="AlphaFoldDB" id="A0A9W7X3D7"/>